<feature type="compositionally biased region" description="Polar residues" evidence="1">
    <location>
        <begin position="677"/>
        <end position="687"/>
    </location>
</feature>
<feature type="region of interest" description="Disordered" evidence="1">
    <location>
        <begin position="282"/>
        <end position="420"/>
    </location>
</feature>
<gene>
    <name evidence="2" type="ORF">D0862_07767</name>
</gene>
<feature type="compositionally biased region" description="Polar residues" evidence="1">
    <location>
        <begin position="1098"/>
        <end position="1114"/>
    </location>
</feature>
<feature type="region of interest" description="Disordered" evidence="1">
    <location>
        <begin position="909"/>
        <end position="1114"/>
    </location>
</feature>
<feature type="compositionally biased region" description="Basic and acidic residues" evidence="1">
    <location>
        <begin position="530"/>
        <end position="539"/>
    </location>
</feature>
<organism evidence="2 3">
    <name type="scientific">Hortaea werneckii</name>
    <name type="common">Black yeast</name>
    <name type="synonym">Cladosporium werneckii</name>
    <dbReference type="NCBI Taxonomy" id="91943"/>
    <lineage>
        <taxon>Eukaryota</taxon>
        <taxon>Fungi</taxon>
        <taxon>Dikarya</taxon>
        <taxon>Ascomycota</taxon>
        <taxon>Pezizomycotina</taxon>
        <taxon>Dothideomycetes</taxon>
        <taxon>Dothideomycetidae</taxon>
        <taxon>Mycosphaerellales</taxon>
        <taxon>Teratosphaeriaceae</taxon>
        <taxon>Hortaea</taxon>
    </lineage>
</organism>
<feature type="compositionally biased region" description="Basic and acidic residues" evidence="1">
    <location>
        <begin position="667"/>
        <end position="676"/>
    </location>
</feature>
<feature type="compositionally biased region" description="Polar residues" evidence="1">
    <location>
        <begin position="1383"/>
        <end position="1401"/>
    </location>
</feature>
<feature type="compositionally biased region" description="Basic and acidic residues" evidence="1">
    <location>
        <begin position="748"/>
        <end position="774"/>
    </location>
</feature>
<name>A0A3M7GA77_HORWE</name>
<feature type="region of interest" description="Disordered" evidence="1">
    <location>
        <begin position="1"/>
        <end position="54"/>
    </location>
</feature>
<feature type="region of interest" description="Disordered" evidence="1">
    <location>
        <begin position="1195"/>
        <end position="1365"/>
    </location>
</feature>
<evidence type="ECO:0000313" key="2">
    <source>
        <dbReference type="EMBL" id="RMY98035.1"/>
    </source>
</evidence>
<evidence type="ECO:0000313" key="3">
    <source>
        <dbReference type="Proteomes" id="UP000281468"/>
    </source>
</evidence>
<feature type="compositionally biased region" description="Low complexity" evidence="1">
    <location>
        <begin position="288"/>
        <end position="297"/>
    </location>
</feature>
<feature type="compositionally biased region" description="Basic and acidic residues" evidence="1">
    <location>
        <begin position="1028"/>
        <end position="1037"/>
    </location>
</feature>
<feature type="compositionally biased region" description="Low complexity" evidence="1">
    <location>
        <begin position="1301"/>
        <end position="1320"/>
    </location>
</feature>
<feature type="compositionally biased region" description="Basic and acidic residues" evidence="1">
    <location>
        <begin position="299"/>
        <end position="309"/>
    </location>
</feature>
<reference evidence="2 3" key="1">
    <citation type="journal article" date="2018" name="BMC Genomics">
        <title>Genomic evidence for intraspecific hybridization in a clonal and extremely halotolerant yeast.</title>
        <authorList>
            <person name="Gostincar C."/>
            <person name="Stajich J.E."/>
            <person name="Zupancic J."/>
            <person name="Zalar P."/>
            <person name="Gunde-Cimerman N."/>
        </authorList>
    </citation>
    <scope>NUCLEOTIDE SEQUENCE [LARGE SCALE GENOMIC DNA]</scope>
    <source>
        <strain evidence="2 3">EXF-171</strain>
    </source>
</reference>
<accession>A0A3M7GA77</accession>
<feature type="compositionally biased region" description="Low complexity" evidence="1">
    <location>
        <begin position="1006"/>
        <end position="1021"/>
    </location>
</feature>
<feature type="compositionally biased region" description="Low complexity" evidence="1">
    <location>
        <begin position="1244"/>
        <end position="1265"/>
    </location>
</feature>
<feature type="region of interest" description="Disordered" evidence="1">
    <location>
        <begin position="1378"/>
        <end position="1401"/>
    </location>
</feature>
<evidence type="ECO:0000256" key="1">
    <source>
        <dbReference type="SAM" id="MobiDB-lite"/>
    </source>
</evidence>
<protein>
    <submittedName>
        <fullName evidence="2">Uncharacterized protein</fullName>
    </submittedName>
</protein>
<feature type="compositionally biased region" description="Polar residues" evidence="1">
    <location>
        <begin position="1"/>
        <end position="12"/>
    </location>
</feature>
<feature type="compositionally biased region" description="Polar residues" evidence="1">
    <location>
        <begin position="1066"/>
        <end position="1080"/>
    </location>
</feature>
<feature type="compositionally biased region" description="Polar residues" evidence="1">
    <location>
        <begin position="407"/>
        <end position="418"/>
    </location>
</feature>
<feature type="region of interest" description="Disordered" evidence="1">
    <location>
        <begin position="169"/>
        <end position="246"/>
    </location>
</feature>
<feature type="compositionally biased region" description="Basic and acidic residues" evidence="1">
    <location>
        <begin position="1195"/>
        <end position="1208"/>
    </location>
</feature>
<feature type="compositionally biased region" description="Polar residues" evidence="1">
    <location>
        <begin position="613"/>
        <end position="628"/>
    </location>
</feature>
<feature type="compositionally biased region" description="Polar residues" evidence="1">
    <location>
        <begin position="1039"/>
        <end position="1051"/>
    </location>
</feature>
<feature type="compositionally biased region" description="Low complexity" evidence="1">
    <location>
        <begin position="104"/>
        <end position="115"/>
    </location>
</feature>
<feature type="region of interest" description="Disordered" evidence="1">
    <location>
        <begin position="97"/>
        <end position="127"/>
    </location>
</feature>
<sequence>MRTLPSTNSSHLPNRRTNDNRSTSGSRSPPRVTATSAGDRPIHASYDDLRRGEARQLLREQLTSAFPEAQPTRPLLDPARAGRMSLKEKIMRRSCTLEPGGIPSAKSSSSTLDSSGTRRISMLPDPDNTVDSQAIDVERAIALLQELKKTASPNELVALHRALLPTKEVDAVSSPRASSLDEQMPYSSSPPYQRRSHALPPGLATRGGYDQDLLRRPEDAWTDSRRSKSTTPNSERQHPLSSVGSFAALDLANDKAKSFEKRPTTPADFDYGHMGGWGNGALRVTNGAASPEPSIEPASEEHANGDHARPSSSPKRPSLDGRRARASIDVLPGRMSGNNLLLRDHNATPTKPQLAVGERAPRVSGTSLSSSANSPIKRTPPSLNTNVDHQLLDRRASVSPLSDLPTPGSTQRQSQRASDFSAEYMTDCGLTSSPYEDPSNNTLLNFASRLSTVYDSDTDDRVERRGTPEAALLLLEGGQQSSYREAHDPNNATTEVEAQASEAPTQNSRPPPPKKADSGYGSDASLRYQTLERPKETKPVKLPSLAQGKNLNNVEEKEETDSSTDAGSLYTFEEMLKSTSSVNVAPPSNPPQAGGKQKNRSPLFRLKSEKRSSAPNLMEPSNNESKTTIYMVGSAPNSPSDGKKGLSGGKTQKKLQKPMPLAMKKQRKEEMLKHQESSTSSLPNLSAPNVPAETSAAHARRLSSRPGSGSLDRTYESHVNADTPKQTPPVELDGEAMQSNMAVGNVSEQKDAPAETKIKDRGRKRSESVRKNSNVDEDSVPNRSWSISNLRNRSHSRSRSQAGKRSSVDIMMGKTCMTGDSGSRPTTPGDENVPAYSDFSSVARTLGGGSYDISTNQFKRSTAPVPSSVQHQLQSPWAISTGLAKTKQGKGMTPEMASEFARARSKDFANADKKPWQEQPRMVFPSLTKSKGNKKQPYRPSAAVEDFFPDWQSKPASRESSTERPQPSNQKFSMPAETIPPLPELPADVGIKASRADQIVAKKLRSSPGSSARSSADFSSGNATSNKKRSESLKRSETAPISNESPSQAQEQPYRVLHSAKPKAVRSNSVDVQATPQNFSHPAALRNADGTEEANPKDSAQTNQPAAEQDVWAQQANFWRQRRQTLGDNLQSPAVKESKTSPAESLPQSQPAQAPDIVVSRYVTPLASENAARANAGHQQTALDRANSYRGLLVDEKENRPAKQDVPRTDSAVATPPNDSFVTVKSWTPSQADLRPAKRDIPRTDSATSTQTYTTTSTTTTTSSTGCGRALHNHHLRTPSGKFLPYSPSKESMTERSRARSQAPATAGSSAPPSTTNATKPLRDWFDNNNNNNNPANTSTSTLGTPTRESSQPKTSPGHFNDRYSGGLDYGWERAQGFHGSAGTRSSGCSSEGNRKSVQMSEQFGVDLSDVPVFLQKIR</sequence>
<feature type="compositionally biased region" description="Polar residues" evidence="1">
    <location>
        <begin position="229"/>
        <end position="244"/>
    </location>
</feature>
<feature type="compositionally biased region" description="Polar residues" evidence="1">
    <location>
        <begin position="364"/>
        <end position="388"/>
    </location>
</feature>
<feature type="compositionally biased region" description="Polar residues" evidence="1">
    <location>
        <begin position="1140"/>
        <end position="1152"/>
    </location>
</feature>
<feature type="compositionally biased region" description="Polar residues" evidence="1">
    <location>
        <begin position="1217"/>
        <end position="1231"/>
    </location>
</feature>
<dbReference type="EMBL" id="QWIQ01000249">
    <property type="protein sequence ID" value="RMY98035.1"/>
    <property type="molecule type" value="Genomic_DNA"/>
</dbReference>
<feature type="region of interest" description="Disordered" evidence="1">
    <location>
        <begin position="476"/>
        <end position="832"/>
    </location>
</feature>
<feature type="region of interest" description="Disordered" evidence="1">
    <location>
        <begin position="1127"/>
        <end position="1156"/>
    </location>
</feature>
<feature type="compositionally biased region" description="Polar residues" evidence="1">
    <location>
        <begin position="490"/>
        <end position="508"/>
    </location>
</feature>
<comment type="caution">
    <text evidence="2">The sequence shown here is derived from an EMBL/GenBank/DDBJ whole genome shotgun (WGS) entry which is preliminary data.</text>
</comment>
<dbReference type="Proteomes" id="UP000281468">
    <property type="component" value="Unassembled WGS sequence"/>
</dbReference>
<feature type="compositionally biased region" description="Basic and acidic residues" evidence="1">
    <location>
        <begin position="40"/>
        <end position="54"/>
    </location>
</feature>
<feature type="compositionally biased region" description="Polar residues" evidence="1">
    <location>
        <begin position="1335"/>
        <end position="1355"/>
    </location>
</feature>
<feature type="compositionally biased region" description="Basic and acidic residues" evidence="1">
    <location>
        <begin position="212"/>
        <end position="226"/>
    </location>
</feature>
<feature type="compositionally biased region" description="Polar residues" evidence="1">
    <location>
        <begin position="963"/>
        <end position="972"/>
    </location>
</feature>
<proteinExistence type="predicted"/>